<dbReference type="AlphaFoldDB" id="A0A9P5PY51"/>
<evidence type="ECO:0000256" key="1">
    <source>
        <dbReference type="SAM" id="MobiDB-lite"/>
    </source>
</evidence>
<keyword evidence="3" id="KW-1185">Reference proteome</keyword>
<reference evidence="2" key="1">
    <citation type="submission" date="2020-11" db="EMBL/GenBank/DDBJ databases">
        <authorList>
            <consortium name="DOE Joint Genome Institute"/>
            <person name="Ahrendt S."/>
            <person name="Riley R."/>
            <person name="Andreopoulos W."/>
            <person name="Labutti K."/>
            <person name="Pangilinan J."/>
            <person name="Ruiz-Duenas F.J."/>
            <person name="Barrasa J.M."/>
            <person name="Sanchez-Garcia M."/>
            <person name="Camarero S."/>
            <person name="Miyauchi S."/>
            <person name="Serrano A."/>
            <person name="Linde D."/>
            <person name="Babiker R."/>
            <person name="Drula E."/>
            <person name="Ayuso-Fernandez I."/>
            <person name="Pacheco R."/>
            <person name="Padilla G."/>
            <person name="Ferreira P."/>
            <person name="Barriuso J."/>
            <person name="Kellner H."/>
            <person name="Castanera R."/>
            <person name="Alfaro M."/>
            <person name="Ramirez L."/>
            <person name="Pisabarro A.G."/>
            <person name="Kuo A."/>
            <person name="Tritt A."/>
            <person name="Lipzen A."/>
            <person name="He G."/>
            <person name="Yan M."/>
            <person name="Ng V."/>
            <person name="Cullen D."/>
            <person name="Martin F."/>
            <person name="Rosso M.-N."/>
            <person name="Henrissat B."/>
            <person name="Hibbett D."/>
            <person name="Martinez A.T."/>
            <person name="Grigoriev I.V."/>
        </authorList>
    </citation>
    <scope>NUCLEOTIDE SEQUENCE</scope>
    <source>
        <strain evidence="2">AH 40177</strain>
    </source>
</reference>
<accession>A0A9P5PY51</accession>
<evidence type="ECO:0000313" key="3">
    <source>
        <dbReference type="Proteomes" id="UP000772434"/>
    </source>
</evidence>
<feature type="region of interest" description="Disordered" evidence="1">
    <location>
        <begin position="75"/>
        <end position="186"/>
    </location>
</feature>
<comment type="caution">
    <text evidence="2">The sequence shown here is derived from an EMBL/GenBank/DDBJ whole genome shotgun (WGS) entry which is preliminary data.</text>
</comment>
<evidence type="ECO:0000313" key="2">
    <source>
        <dbReference type="EMBL" id="KAF9071546.1"/>
    </source>
</evidence>
<sequence>MYVAPNSAAKKILDRSANCGDSFTAIRPGPSLDWLIELEHREIVSVVHLKAQAKHLQNVIKLALKLAKKSPFPVQFDLEPNEEELEDSDSGTEDCDVAETGDGDTDNKEGGRGVAGYSINDDSGTSGNDGDSGHGSGGKESSAGGNQDGAGNDLGDSKKGGIVGDNRSGKAGELRDNKPRQCRTTTVNWDTPSGKFAMTLDVQLLHCKDRMIYVFAPVGVKFRLKDFDEFILEGGHVLFYSKGNSIIALPVNLSEREFIFVRHRSATTGAKRPQAINTIRGTYVPSNYGPLSGVSGIYLIPNSTQTRASTCKLQYEVDFNHHERPVPLVCTSYFRLRPSNNSKMREAVVLIHQKTVNDIYTSPGSSRNFEINLNQENDLERPVLLWAPSKTAGQVTPEYTSHQFQKAHLAMNAIKGLLSWFTAAGRCLIPHVIDIAVICRRVEKEIATNPRTSFMLSKLPHSGVKFEVAEHQSKIDITMMV</sequence>
<feature type="compositionally biased region" description="Acidic residues" evidence="1">
    <location>
        <begin position="79"/>
        <end position="104"/>
    </location>
</feature>
<gene>
    <name evidence="2" type="ORF">BDP27DRAFT_1446257</name>
</gene>
<dbReference type="EMBL" id="JADNRY010000031">
    <property type="protein sequence ID" value="KAF9071546.1"/>
    <property type="molecule type" value="Genomic_DNA"/>
</dbReference>
<organism evidence="2 3">
    <name type="scientific">Rhodocollybia butyracea</name>
    <dbReference type="NCBI Taxonomy" id="206335"/>
    <lineage>
        <taxon>Eukaryota</taxon>
        <taxon>Fungi</taxon>
        <taxon>Dikarya</taxon>
        <taxon>Basidiomycota</taxon>
        <taxon>Agaricomycotina</taxon>
        <taxon>Agaricomycetes</taxon>
        <taxon>Agaricomycetidae</taxon>
        <taxon>Agaricales</taxon>
        <taxon>Marasmiineae</taxon>
        <taxon>Omphalotaceae</taxon>
        <taxon>Rhodocollybia</taxon>
    </lineage>
</organism>
<dbReference type="Proteomes" id="UP000772434">
    <property type="component" value="Unassembled WGS sequence"/>
</dbReference>
<feature type="compositionally biased region" description="Low complexity" evidence="1">
    <location>
        <begin position="118"/>
        <end position="129"/>
    </location>
</feature>
<name>A0A9P5PY51_9AGAR</name>
<proteinExistence type="predicted"/>
<feature type="compositionally biased region" description="Basic and acidic residues" evidence="1">
    <location>
        <begin position="167"/>
        <end position="179"/>
    </location>
</feature>
<protein>
    <submittedName>
        <fullName evidence="2">Uncharacterized protein</fullName>
    </submittedName>
</protein>